<protein>
    <submittedName>
        <fullName evidence="2">Uncharacterized protein</fullName>
    </submittedName>
</protein>
<sequence>MVTVSEDNKKLLKYLGIMFISVLITYKLPHDSYSIIEHIIMPIEYKDSVVYLSGIIPLVLLFISIKGIFNLKRAEGRNKLLLFLMIITVIMPMMKWSLDITRTGYYWIKKDSLRSVDIGDSKVSLSGSNDKLTMTLNLELIDYGMTQNNFKIRVYLPKALKTYNNQDFYELENEYLTNGNRRKRTIREEIVLNLNDKNGMEKLFDSKWHWEDLKYELYNEDEVVEIIKRGL</sequence>
<evidence type="ECO:0000313" key="3">
    <source>
        <dbReference type="Proteomes" id="UP000006094"/>
    </source>
</evidence>
<dbReference type="Proteomes" id="UP000006094">
    <property type="component" value="Chromosome"/>
</dbReference>
<name>K0B186_GOTA9</name>
<dbReference type="RefSeq" id="WP_014967861.1">
    <property type="nucleotide sequence ID" value="NC_018664.1"/>
</dbReference>
<keyword evidence="3" id="KW-1185">Reference proteome</keyword>
<evidence type="ECO:0000256" key="1">
    <source>
        <dbReference type="SAM" id="Phobius"/>
    </source>
</evidence>
<dbReference type="OrthoDB" id="1795406at2"/>
<gene>
    <name evidence="2" type="ordered locus">Curi_c17180</name>
</gene>
<accession>K0B186</accession>
<organism evidence="2 3">
    <name type="scientific">Gottschalkia acidurici (strain ATCC 7906 / DSM 604 / BCRC 14475 / CIP 104303 / KCTC 5404 / NCIMB 10678 / 9a)</name>
    <name type="common">Clostridium acidurici</name>
    <dbReference type="NCBI Taxonomy" id="1128398"/>
    <lineage>
        <taxon>Bacteria</taxon>
        <taxon>Bacillati</taxon>
        <taxon>Bacillota</taxon>
        <taxon>Tissierellia</taxon>
        <taxon>Tissierellales</taxon>
        <taxon>Gottschalkiaceae</taxon>
        <taxon>Gottschalkia</taxon>
    </lineage>
</organism>
<feature type="transmembrane region" description="Helical" evidence="1">
    <location>
        <begin position="12"/>
        <end position="29"/>
    </location>
</feature>
<dbReference type="eggNOG" id="ENOG5033UBT">
    <property type="taxonomic scope" value="Bacteria"/>
</dbReference>
<dbReference type="HOGENOM" id="CLU_1208181_0_0_9"/>
<dbReference type="EMBL" id="CP003326">
    <property type="protein sequence ID" value="AFS78725.1"/>
    <property type="molecule type" value="Genomic_DNA"/>
</dbReference>
<feature type="transmembrane region" description="Helical" evidence="1">
    <location>
        <begin position="49"/>
        <end position="68"/>
    </location>
</feature>
<reference evidence="2 3" key="1">
    <citation type="journal article" date="2012" name="PLoS ONE">
        <title>The purine-utilizing bacterium Clostridium acidurici 9a: a genome-guided metabolic reconsideration.</title>
        <authorList>
            <person name="Hartwich K."/>
            <person name="Poehlein A."/>
            <person name="Daniel R."/>
        </authorList>
    </citation>
    <scope>NUCLEOTIDE SEQUENCE [LARGE SCALE GENOMIC DNA]</scope>
    <source>
        <strain evidence="3">ATCC 7906 / DSM 604 / BCRC 14475 / CIP 104303 / KCTC 5404 / NCIMB 10678 / 9a</strain>
    </source>
</reference>
<keyword evidence="1" id="KW-0812">Transmembrane</keyword>
<feature type="transmembrane region" description="Helical" evidence="1">
    <location>
        <begin position="80"/>
        <end position="98"/>
    </location>
</feature>
<evidence type="ECO:0000313" key="2">
    <source>
        <dbReference type="EMBL" id="AFS78725.1"/>
    </source>
</evidence>
<keyword evidence="1" id="KW-0472">Membrane</keyword>
<proteinExistence type="predicted"/>
<dbReference type="AlphaFoldDB" id="K0B186"/>
<keyword evidence="1" id="KW-1133">Transmembrane helix</keyword>
<dbReference type="KEGG" id="cad:Curi_c17180"/>